<evidence type="ECO:0000313" key="3">
    <source>
        <dbReference type="Proteomes" id="UP000324748"/>
    </source>
</evidence>
<sequence>MSTGGSNPQRSAHPLSTSNQPRCRLRPKNLNRTAPDSRSTGSSVKLLDWKLVVNHEVFKSAKVRYVLTATERRSSRDLGRR</sequence>
<dbReference type="EMBL" id="VSWC01000104">
    <property type="protein sequence ID" value="KAA1088553.1"/>
    <property type="molecule type" value="Genomic_DNA"/>
</dbReference>
<feature type="compositionally biased region" description="Polar residues" evidence="1">
    <location>
        <begin position="1"/>
        <end position="21"/>
    </location>
</feature>
<accession>A0A5B0NIH7</accession>
<reference evidence="2 3" key="1">
    <citation type="submission" date="2019-05" db="EMBL/GenBank/DDBJ databases">
        <title>Emergence of the Ug99 lineage of the wheat stem rust pathogen through somatic hybridization.</title>
        <authorList>
            <person name="Li F."/>
            <person name="Upadhyaya N.M."/>
            <person name="Sperschneider J."/>
            <person name="Matny O."/>
            <person name="Nguyen-Phuc H."/>
            <person name="Mago R."/>
            <person name="Raley C."/>
            <person name="Miller M.E."/>
            <person name="Silverstein K.A.T."/>
            <person name="Henningsen E."/>
            <person name="Hirsch C.D."/>
            <person name="Visser B."/>
            <person name="Pretorius Z.A."/>
            <person name="Steffenson B.J."/>
            <person name="Schwessinger B."/>
            <person name="Dodds P.N."/>
            <person name="Figueroa M."/>
        </authorList>
    </citation>
    <scope>NUCLEOTIDE SEQUENCE [LARGE SCALE GENOMIC DNA]</scope>
    <source>
        <strain evidence="2">21-0</strain>
    </source>
</reference>
<evidence type="ECO:0000256" key="1">
    <source>
        <dbReference type="SAM" id="MobiDB-lite"/>
    </source>
</evidence>
<protein>
    <submittedName>
        <fullName evidence="2">Uncharacterized protein</fullName>
    </submittedName>
</protein>
<keyword evidence="3" id="KW-1185">Reference proteome</keyword>
<feature type="compositionally biased region" description="Polar residues" evidence="1">
    <location>
        <begin position="30"/>
        <end position="42"/>
    </location>
</feature>
<organism evidence="2 3">
    <name type="scientific">Puccinia graminis f. sp. tritici</name>
    <dbReference type="NCBI Taxonomy" id="56615"/>
    <lineage>
        <taxon>Eukaryota</taxon>
        <taxon>Fungi</taxon>
        <taxon>Dikarya</taxon>
        <taxon>Basidiomycota</taxon>
        <taxon>Pucciniomycotina</taxon>
        <taxon>Pucciniomycetes</taxon>
        <taxon>Pucciniales</taxon>
        <taxon>Pucciniaceae</taxon>
        <taxon>Puccinia</taxon>
    </lineage>
</organism>
<feature type="region of interest" description="Disordered" evidence="1">
    <location>
        <begin position="1"/>
        <end position="42"/>
    </location>
</feature>
<evidence type="ECO:0000313" key="2">
    <source>
        <dbReference type="EMBL" id="KAA1088553.1"/>
    </source>
</evidence>
<dbReference type="Proteomes" id="UP000324748">
    <property type="component" value="Unassembled WGS sequence"/>
</dbReference>
<name>A0A5B0NIH7_PUCGR</name>
<proteinExistence type="predicted"/>
<gene>
    <name evidence="2" type="ORF">PGT21_000069</name>
</gene>
<comment type="caution">
    <text evidence="2">The sequence shown here is derived from an EMBL/GenBank/DDBJ whole genome shotgun (WGS) entry which is preliminary data.</text>
</comment>
<dbReference type="AlphaFoldDB" id="A0A5B0NIH7"/>